<protein>
    <submittedName>
        <fullName evidence="1">Uncharacterized protein</fullName>
    </submittedName>
</protein>
<organism evidence="1">
    <name type="scientific">Arundo donax</name>
    <name type="common">Giant reed</name>
    <name type="synonym">Donax arundinaceus</name>
    <dbReference type="NCBI Taxonomy" id="35708"/>
    <lineage>
        <taxon>Eukaryota</taxon>
        <taxon>Viridiplantae</taxon>
        <taxon>Streptophyta</taxon>
        <taxon>Embryophyta</taxon>
        <taxon>Tracheophyta</taxon>
        <taxon>Spermatophyta</taxon>
        <taxon>Magnoliopsida</taxon>
        <taxon>Liliopsida</taxon>
        <taxon>Poales</taxon>
        <taxon>Poaceae</taxon>
        <taxon>PACMAD clade</taxon>
        <taxon>Arundinoideae</taxon>
        <taxon>Arundineae</taxon>
        <taxon>Arundo</taxon>
    </lineage>
</organism>
<sequence>MCQPAPPRERWPTPSRAIMRPPALTCGGLVEQQRCAAFGATPLANFCHRHLKEAGREPRTSATRKKAGAAEPTCAGEEDAATDWCLFSSRFFSRSARIRAQVACMWAQQASTLSKSNFGVGNGYACPWLRRPWG</sequence>
<reference evidence="1" key="2">
    <citation type="journal article" date="2015" name="Data Brief">
        <title>Shoot transcriptome of the giant reed, Arundo donax.</title>
        <authorList>
            <person name="Barrero R.A."/>
            <person name="Guerrero F.D."/>
            <person name="Moolhuijzen P."/>
            <person name="Goolsby J.A."/>
            <person name="Tidwell J."/>
            <person name="Bellgard S.E."/>
            <person name="Bellgard M.I."/>
        </authorList>
    </citation>
    <scope>NUCLEOTIDE SEQUENCE</scope>
    <source>
        <tissue evidence="1">Shoot tissue taken approximately 20 cm above the soil surface</tissue>
    </source>
</reference>
<proteinExistence type="predicted"/>
<dbReference type="AlphaFoldDB" id="A0A0A9HNL8"/>
<accession>A0A0A9HNL8</accession>
<evidence type="ECO:0000313" key="1">
    <source>
        <dbReference type="EMBL" id="JAE38720.1"/>
    </source>
</evidence>
<name>A0A0A9HNL8_ARUDO</name>
<dbReference type="EMBL" id="GBRH01159176">
    <property type="protein sequence ID" value="JAE38720.1"/>
    <property type="molecule type" value="Transcribed_RNA"/>
</dbReference>
<reference evidence="1" key="1">
    <citation type="submission" date="2014-09" db="EMBL/GenBank/DDBJ databases">
        <authorList>
            <person name="Magalhaes I.L.F."/>
            <person name="Oliveira U."/>
            <person name="Santos F.R."/>
            <person name="Vidigal T.H.D.A."/>
            <person name="Brescovit A.D."/>
            <person name="Santos A.J."/>
        </authorList>
    </citation>
    <scope>NUCLEOTIDE SEQUENCE</scope>
    <source>
        <tissue evidence="1">Shoot tissue taken approximately 20 cm above the soil surface</tissue>
    </source>
</reference>